<dbReference type="PANTHER" id="PTHR35201:SF4">
    <property type="entry name" value="BETA-PINACENE SYNTHASE-RELATED"/>
    <property type="match status" value="1"/>
</dbReference>
<keyword evidence="1" id="KW-0479">Metal-binding</keyword>
<dbReference type="EMBL" id="FNRL01000006">
    <property type="protein sequence ID" value="SEA36902.1"/>
    <property type="molecule type" value="Genomic_DNA"/>
</dbReference>
<dbReference type="OrthoDB" id="2989600at2"/>
<accession>A0A1H4AMH9</accession>
<evidence type="ECO:0000313" key="2">
    <source>
        <dbReference type="EMBL" id="SEA36902.1"/>
    </source>
</evidence>
<evidence type="ECO:0000313" key="3">
    <source>
        <dbReference type="Proteomes" id="UP000199656"/>
    </source>
</evidence>
<dbReference type="InterPro" id="IPR008949">
    <property type="entry name" value="Isoprenoid_synthase_dom_sf"/>
</dbReference>
<keyword evidence="1" id="KW-0460">Magnesium</keyword>
<sequence length="329" mass="37491">MTNIQMPAIRYPFPSRINQHAEAAQQHITAWVQEMGLLNTEKAWQRFHKAKFAYLAARAFPDAALHELCLIADFNTWLFILDDKCDEAAEGRKSDYLRSIMAGLTDILQTNAYCRPGDGQPLSAALSSIWERMRALSTPGWRLRFIQTVKDYFTACIWEAENRERDVIPSVEDYTRMRPYTGALLADIEAVEIIEKISLPRAIAEQALLQRMIQACNNLVCWTNDIFSCIKESRQGDVHNLVLVLQHHRQCSLQEAINEAWGMLKEETAIFVALEKLLPLTGLESDYELIRFVAVLHAWITGNADWSIKDTGRYQLPAVSAPLAHSSFH</sequence>
<dbReference type="GO" id="GO:0046872">
    <property type="term" value="F:metal ion binding"/>
    <property type="evidence" value="ECO:0007669"/>
    <property type="project" value="UniProtKB-KW"/>
</dbReference>
<dbReference type="InterPro" id="IPR034686">
    <property type="entry name" value="Terpene_cyclase-like_2"/>
</dbReference>
<dbReference type="EC" id="4.2.3.-" evidence="1"/>
<protein>
    <recommendedName>
        <fullName evidence="1">Terpene synthase</fullName>
        <ecNumber evidence="1">4.2.3.-</ecNumber>
    </recommendedName>
</protein>
<comment type="cofactor">
    <cofactor evidence="1">
        <name>Mg(2+)</name>
        <dbReference type="ChEBI" id="CHEBI:18420"/>
    </cofactor>
</comment>
<dbReference type="SFLD" id="SFLDG01020">
    <property type="entry name" value="Terpene_Cyclase_Like_2"/>
    <property type="match status" value="1"/>
</dbReference>
<dbReference type="SFLD" id="SFLDS00005">
    <property type="entry name" value="Isoprenoid_Synthase_Type_I"/>
    <property type="match status" value="1"/>
</dbReference>
<evidence type="ECO:0000256" key="1">
    <source>
        <dbReference type="RuleBase" id="RU366034"/>
    </source>
</evidence>
<keyword evidence="1" id="KW-0456">Lyase</keyword>
<organism evidence="2 3">
    <name type="scientific">Chitinophaga terrae</name>
    <name type="common">ex Kim and Jung 2007</name>
    <dbReference type="NCBI Taxonomy" id="408074"/>
    <lineage>
        <taxon>Bacteria</taxon>
        <taxon>Pseudomonadati</taxon>
        <taxon>Bacteroidota</taxon>
        <taxon>Chitinophagia</taxon>
        <taxon>Chitinophagales</taxon>
        <taxon>Chitinophagaceae</taxon>
        <taxon>Chitinophaga</taxon>
    </lineage>
</organism>
<dbReference type="RefSeq" id="WP_089760487.1">
    <property type="nucleotide sequence ID" value="NZ_BKAT01000009.1"/>
</dbReference>
<reference evidence="3" key="1">
    <citation type="submission" date="2016-10" db="EMBL/GenBank/DDBJ databases">
        <authorList>
            <person name="Varghese N."/>
            <person name="Submissions S."/>
        </authorList>
    </citation>
    <scope>NUCLEOTIDE SEQUENCE [LARGE SCALE GENOMIC DNA]</scope>
    <source>
        <strain evidence="3">DSM 23920</strain>
    </source>
</reference>
<comment type="similarity">
    <text evidence="1">Belongs to the terpene synthase family.</text>
</comment>
<dbReference type="Proteomes" id="UP000199656">
    <property type="component" value="Unassembled WGS sequence"/>
</dbReference>
<gene>
    <name evidence="2" type="ORF">SAMN05660909_01649</name>
</gene>
<name>A0A1H4AMH9_9BACT</name>
<dbReference type="STRING" id="408074.SAMN05660909_01649"/>
<proteinExistence type="inferred from homology"/>
<keyword evidence="3" id="KW-1185">Reference proteome</keyword>
<dbReference type="AlphaFoldDB" id="A0A1H4AMH9"/>
<dbReference type="GO" id="GO:0010333">
    <property type="term" value="F:terpene synthase activity"/>
    <property type="evidence" value="ECO:0007669"/>
    <property type="project" value="InterPro"/>
</dbReference>
<dbReference type="SUPFAM" id="SSF48576">
    <property type="entry name" value="Terpenoid synthases"/>
    <property type="match status" value="1"/>
</dbReference>
<dbReference type="Gene3D" id="1.10.600.10">
    <property type="entry name" value="Farnesyl Diphosphate Synthase"/>
    <property type="match status" value="1"/>
</dbReference>
<dbReference type="Pfam" id="PF19086">
    <property type="entry name" value="Terpene_syn_C_2"/>
    <property type="match status" value="1"/>
</dbReference>
<dbReference type="PANTHER" id="PTHR35201">
    <property type="entry name" value="TERPENE SYNTHASE"/>
    <property type="match status" value="1"/>
</dbReference>